<proteinExistence type="predicted"/>
<dbReference type="GeneID" id="64594034"/>
<evidence type="ECO:0000313" key="2">
    <source>
        <dbReference type="Proteomes" id="UP000719766"/>
    </source>
</evidence>
<evidence type="ECO:0000313" key="1">
    <source>
        <dbReference type="EMBL" id="KAG1792274.1"/>
    </source>
</evidence>
<dbReference type="Proteomes" id="UP000719766">
    <property type="component" value="Unassembled WGS sequence"/>
</dbReference>
<gene>
    <name evidence="1" type="ORF">HD556DRAFT_1309351</name>
</gene>
<keyword evidence="2" id="KW-1185">Reference proteome</keyword>
<sequence>MYASNPDEWNPSDFDDSDEALLIIAAEPVEAREDNTSICLSRPGSHTPNTPHSHDYEPCNGGGVYGQGAPVYSCRCYIRTKVDPGLALADLDVSEQYHEPERLEQDIDSWNTQVGGHSGGIRPLKRKRSESKSALDLDSIGDITTPRRFGQNLTNVKHAKSVPALEMPKRRKLRKAFEFDGSPTRAHETLVFDVVKHLEAAIDRQTCQANLLIMTPSVVNLFYEYSRALFDTRSCTMCDVHRNIDRNPADNSARYHFHDRRNIRNLYNFSHNLTLFKFMSLWPWCQYTQNYSSAGLACHTRLCLFELHEVTGAPQYNYSHVNQWVWHLSGAKCLSSVRWAIFALCDAKSSPWRTIYNTARAIFCNAHLVWFLRYYSCHLEWSPFYLTLTELLIPSSREARWRRHHCEVRRK</sequence>
<dbReference type="RefSeq" id="XP_041158911.1">
    <property type="nucleotide sequence ID" value="XM_041300270.1"/>
</dbReference>
<protein>
    <submittedName>
        <fullName evidence="1">Uncharacterized protein</fullName>
    </submittedName>
</protein>
<comment type="caution">
    <text evidence="1">The sequence shown here is derived from an EMBL/GenBank/DDBJ whole genome shotgun (WGS) entry which is preliminary data.</text>
</comment>
<dbReference type="AlphaFoldDB" id="A0A9P7AM86"/>
<name>A0A9P7AM86_9AGAM</name>
<accession>A0A9P7AM86</accession>
<dbReference type="EMBL" id="JABBWE010000037">
    <property type="protein sequence ID" value="KAG1792274.1"/>
    <property type="molecule type" value="Genomic_DNA"/>
</dbReference>
<reference evidence="1" key="1">
    <citation type="journal article" date="2020" name="New Phytol.">
        <title>Comparative genomics reveals dynamic genome evolution in host specialist ectomycorrhizal fungi.</title>
        <authorList>
            <person name="Lofgren L.A."/>
            <person name="Nguyen N.H."/>
            <person name="Vilgalys R."/>
            <person name="Ruytinx J."/>
            <person name="Liao H.L."/>
            <person name="Branco S."/>
            <person name="Kuo A."/>
            <person name="LaButti K."/>
            <person name="Lipzen A."/>
            <person name="Andreopoulos W."/>
            <person name="Pangilinan J."/>
            <person name="Riley R."/>
            <person name="Hundley H."/>
            <person name="Na H."/>
            <person name="Barry K."/>
            <person name="Grigoriev I.V."/>
            <person name="Stajich J.E."/>
            <person name="Kennedy P.G."/>
        </authorList>
    </citation>
    <scope>NUCLEOTIDE SEQUENCE</scope>
    <source>
        <strain evidence="1">S12</strain>
    </source>
</reference>
<dbReference type="OrthoDB" id="2648856at2759"/>
<organism evidence="1 2">
    <name type="scientific">Suillus plorans</name>
    <dbReference type="NCBI Taxonomy" id="116603"/>
    <lineage>
        <taxon>Eukaryota</taxon>
        <taxon>Fungi</taxon>
        <taxon>Dikarya</taxon>
        <taxon>Basidiomycota</taxon>
        <taxon>Agaricomycotina</taxon>
        <taxon>Agaricomycetes</taxon>
        <taxon>Agaricomycetidae</taxon>
        <taxon>Boletales</taxon>
        <taxon>Suillineae</taxon>
        <taxon>Suillaceae</taxon>
        <taxon>Suillus</taxon>
    </lineage>
</organism>